<evidence type="ECO:0000259" key="4">
    <source>
        <dbReference type="PROSITE" id="PS51767"/>
    </source>
</evidence>
<reference evidence="6 8" key="2">
    <citation type="submission" date="2023-09" db="EMBL/GenBank/DDBJ databases">
        <title>Complete-Gapless Cercospora beticola genome.</title>
        <authorList>
            <person name="Wyatt N.A."/>
            <person name="Spanner R.E."/>
            <person name="Bolton M.D."/>
        </authorList>
    </citation>
    <scope>NUCLEOTIDE SEQUENCE [LARGE SCALE GENOMIC DNA]</scope>
    <source>
        <strain evidence="6">Cb09-40</strain>
    </source>
</reference>
<keyword evidence="2" id="KW-0472">Membrane</keyword>
<comment type="similarity">
    <text evidence="1">Belongs to the peptidase A1 family.</text>
</comment>
<name>A0A2G5H9U2_CERBT</name>
<dbReference type="SUPFAM" id="SSF50630">
    <property type="entry name" value="Acid proteases"/>
    <property type="match status" value="1"/>
</dbReference>
<dbReference type="InterPro" id="IPR001461">
    <property type="entry name" value="Aspartic_peptidase_A1"/>
</dbReference>
<evidence type="ECO:0000256" key="2">
    <source>
        <dbReference type="SAM" id="Phobius"/>
    </source>
</evidence>
<feature type="chain" id="PRO_5013720788" description="Peptidase A1 domain-containing protein" evidence="3">
    <location>
        <begin position="24"/>
        <end position="535"/>
    </location>
</feature>
<dbReference type="EMBL" id="LKMD01000108">
    <property type="protein sequence ID" value="PIA89294.1"/>
    <property type="molecule type" value="Genomic_DNA"/>
</dbReference>
<evidence type="ECO:0000256" key="1">
    <source>
        <dbReference type="ARBA" id="ARBA00007447"/>
    </source>
</evidence>
<dbReference type="InterPro" id="IPR033121">
    <property type="entry name" value="PEPTIDASE_A1"/>
</dbReference>
<reference evidence="5 7" key="1">
    <citation type="submission" date="2015-10" db="EMBL/GenBank/DDBJ databases">
        <title>The cercosporin biosynthetic gene cluster was horizontally transferred to several fungal lineages and shown to be expanded in Cercospora beticola based on microsynteny with recipient genomes.</title>
        <authorList>
            <person name="De Jonge R."/>
            <person name="Ebert M.K."/>
            <person name="Suttle J.C."/>
            <person name="Jurick Ii W.M."/>
            <person name="Secor G.A."/>
            <person name="Thomma B.P."/>
            <person name="Van De Peer Y."/>
            <person name="Bolton M.D."/>
        </authorList>
    </citation>
    <scope>NUCLEOTIDE SEQUENCE [LARGE SCALE GENOMIC DNA]</scope>
    <source>
        <strain evidence="5 7">09-40</strain>
    </source>
</reference>
<dbReference type="Proteomes" id="UP001302367">
    <property type="component" value="Chromosome 5"/>
</dbReference>
<dbReference type="PANTHER" id="PTHR47966:SF51">
    <property type="entry name" value="BETA-SITE APP-CLEAVING ENZYME, ISOFORM A-RELATED"/>
    <property type="match status" value="1"/>
</dbReference>
<sequence>MLDMMVTCRVAAIFCVSITAVLGRSAPEPLSISPSFSWDGADGRWSSFNIQVGTPPQLLRVLPSTSANAGSAPWVIIDPGCSKVNPSLEKCADLRGGLFESNRSSSWSTEGLENGVDGVIYNLPADEELQIGRDGNGSYGYDTVGLGIPGSGLPSLQHQLVAGVWDDKYFVGSLGLSPLPTNFSNLQDPQSSVLGALVNQSLVPSSSWAYTAGAYYRDVFGSLIFGGYDETRFQTNNQTFAFDSMVSRDLTVSLRSITYDTAGASPLLTSSVDIFIDSLVTEIWLPIETCNAFQQQFNLTWNPQGQLYLVDEVAHAALVAQNPSFTFTIGQSGSDSGATVDIVLPYAAFDQVLSEPIVSNTTRWFPIKQAQNASQLFLGRTFLQEAYVIADYDRRTFSVSQALFPDSSVKQRLTAIHRPPSEGDAGTHITTAKLAGLIALAVVVSVLCVVALLWCLRRSRKMSRENEGGTTNVKELSSSSASHCEVDASEYQIYEVDTRQRMPELQNGEYFYRHELETREVAQELHGSSARFSGQ</sequence>
<accession>A0A2G5H9U2</accession>
<evidence type="ECO:0000313" key="5">
    <source>
        <dbReference type="EMBL" id="PIA89294.1"/>
    </source>
</evidence>
<feature type="domain" description="Peptidase A1" evidence="4">
    <location>
        <begin position="46"/>
        <end position="400"/>
    </location>
</feature>
<proteinExistence type="inferred from homology"/>
<dbReference type="Pfam" id="PF00026">
    <property type="entry name" value="Asp"/>
    <property type="match status" value="1"/>
</dbReference>
<feature type="signal peptide" evidence="3">
    <location>
        <begin position="1"/>
        <end position="23"/>
    </location>
</feature>
<evidence type="ECO:0000313" key="6">
    <source>
        <dbReference type="EMBL" id="WPB03609.1"/>
    </source>
</evidence>
<keyword evidence="3" id="KW-0732">Signal</keyword>
<dbReference type="PROSITE" id="PS51767">
    <property type="entry name" value="PEPTIDASE_A1"/>
    <property type="match status" value="1"/>
</dbReference>
<evidence type="ECO:0000313" key="7">
    <source>
        <dbReference type="Proteomes" id="UP000230605"/>
    </source>
</evidence>
<dbReference type="OrthoDB" id="4074350at2759"/>
<feature type="transmembrane region" description="Helical" evidence="2">
    <location>
        <begin position="434"/>
        <end position="456"/>
    </location>
</feature>
<organism evidence="5 7">
    <name type="scientific">Cercospora beticola</name>
    <name type="common">Sugarbeet leaf spot fungus</name>
    <dbReference type="NCBI Taxonomy" id="122368"/>
    <lineage>
        <taxon>Eukaryota</taxon>
        <taxon>Fungi</taxon>
        <taxon>Dikarya</taxon>
        <taxon>Ascomycota</taxon>
        <taxon>Pezizomycotina</taxon>
        <taxon>Dothideomycetes</taxon>
        <taxon>Dothideomycetidae</taxon>
        <taxon>Mycosphaerellales</taxon>
        <taxon>Mycosphaerellaceae</taxon>
        <taxon>Cercospora</taxon>
    </lineage>
</organism>
<gene>
    <name evidence="5" type="ORF">CB0940_07643</name>
    <name evidence="6" type="ORF">RHO25_008249</name>
</gene>
<dbReference type="GO" id="GO:0004190">
    <property type="term" value="F:aspartic-type endopeptidase activity"/>
    <property type="evidence" value="ECO:0007669"/>
    <property type="project" value="InterPro"/>
</dbReference>
<keyword evidence="2" id="KW-1133">Transmembrane helix</keyword>
<dbReference type="PANTHER" id="PTHR47966">
    <property type="entry name" value="BETA-SITE APP-CLEAVING ENZYME, ISOFORM A-RELATED"/>
    <property type="match status" value="1"/>
</dbReference>
<dbReference type="AlphaFoldDB" id="A0A2G5H9U2"/>
<dbReference type="GO" id="GO:0006508">
    <property type="term" value="P:proteolysis"/>
    <property type="evidence" value="ECO:0007669"/>
    <property type="project" value="InterPro"/>
</dbReference>
<keyword evidence="2" id="KW-0812">Transmembrane</keyword>
<dbReference type="GO" id="GO:0000324">
    <property type="term" value="C:fungal-type vacuole"/>
    <property type="evidence" value="ECO:0007669"/>
    <property type="project" value="TreeGrafter"/>
</dbReference>
<keyword evidence="8" id="KW-1185">Reference proteome</keyword>
<dbReference type="Gene3D" id="2.40.70.10">
    <property type="entry name" value="Acid Proteases"/>
    <property type="match status" value="2"/>
</dbReference>
<dbReference type="InterPro" id="IPR021109">
    <property type="entry name" value="Peptidase_aspartic_dom_sf"/>
</dbReference>
<dbReference type="Proteomes" id="UP000230605">
    <property type="component" value="Chromosome 5"/>
</dbReference>
<evidence type="ECO:0000256" key="3">
    <source>
        <dbReference type="SAM" id="SignalP"/>
    </source>
</evidence>
<protein>
    <recommendedName>
        <fullName evidence="4">Peptidase A1 domain-containing protein</fullName>
    </recommendedName>
</protein>
<dbReference type="EMBL" id="CP134188">
    <property type="protein sequence ID" value="WPB03609.1"/>
    <property type="molecule type" value="Genomic_DNA"/>
</dbReference>
<evidence type="ECO:0000313" key="8">
    <source>
        <dbReference type="Proteomes" id="UP001302367"/>
    </source>
</evidence>